<feature type="compositionally biased region" description="Basic and acidic residues" evidence="1">
    <location>
        <begin position="46"/>
        <end position="59"/>
    </location>
</feature>
<organism evidence="2 3">
    <name type="scientific">Criibacterium bergeronii</name>
    <dbReference type="NCBI Taxonomy" id="1871336"/>
    <lineage>
        <taxon>Bacteria</taxon>
        <taxon>Bacillati</taxon>
        <taxon>Bacillota</taxon>
        <taxon>Clostridia</taxon>
        <taxon>Peptostreptococcales</taxon>
        <taxon>Filifactoraceae</taxon>
        <taxon>Criibacterium</taxon>
    </lineage>
</organism>
<reference evidence="2 3" key="1">
    <citation type="submission" date="2019-07" db="EMBL/GenBank/DDBJ databases">
        <title>Criibacterium bergeronii gen. nov., sp. nov. isolated from human clinical samples.</title>
        <authorList>
            <person name="Maheux A.F."/>
            <person name="Boudreau D.K."/>
            <person name="Berube E."/>
            <person name="Brodeur S."/>
            <person name="Bernard K.A."/>
            <person name="Abed J.Y."/>
            <person name="Ducrey E."/>
            <person name="Guay E.F."/>
            <person name="Raymond F."/>
            <person name="Corbeil J."/>
            <person name="Domingo M.-C."/>
            <person name="Roy P.H."/>
            <person name="Boissinot M."/>
            <person name="Tocheva E.I."/>
            <person name="Omar R.F."/>
        </authorList>
    </citation>
    <scope>NUCLEOTIDE SEQUENCE [LARGE SCALE GENOMIC DNA]</scope>
    <source>
        <strain evidence="2 3">CCRI-24246</strain>
    </source>
</reference>
<dbReference type="AlphaFoldDB" id="A0A552V704"/>
<gene>
    <name evidence="2" type="ORF">FL857_05960</name>
</gene>
<evidence type="ECO:0000313" key="2">
    <source>
        <dbReference type="EMBL" id="TRW26230.1"/>
    </source>
</evidence>
<dbReference type="EMBL" id="VJXW01000007">
    <property type="protein sequence ID" value="TRW26230.1"/>
    <property type="molecule type" value="Genomic_DNA"/>
</dbReference>
<evidence type="ECO:0008006" key="4">
    <source>
        <dbReference type="Google" id="ProtNLM"/>
    </source>
</evidence>
<protein>
    <recommendedName>
        <fullName evidence="4">Rho termination factor N-terminal domain-containing protein</fullName>
    </recommendedName>
</protein>
<dbReference type="RefSeq" id="WP_144398159.1">
    <property type="nucleotide sequence ID" value="NZ_VJXW01000007.1"/>
</dbReference>
<name>A0A552V704_9FIRM</name>
<sequence>MKVKSIRGSIKYNGTVYDEGQEFDIDKKDFATLQENIEVIANEVANDDKNAKTDNDKENQSGTNVDKTDGSKENEDSEPVEDVDLNLFKVDELKKIAEKQGIELKEKMTKAEMIKAIKQGK</sequence>
<proteinExistence type="predicted"/>
<accession>A0A552V704</accession>
<dbReference type="Proteomes" id="UP000319424">
    <property type="component" value="Unassembled WGS sequence"/>
</dbReference>
<evidence type="ECO:0000256" key="1">
    <source>
        <dbReference type="SAM" id="MobiDB-lite"/>
    </source>
</evidence>
<feature type="region of interest" description="Disordered" evidence="1">
    <location>
        <begin position="44"/>
        <end position="81"/>
    </location>
</feature>
<comment type="caution">
    <text evidence="2">The sequence shown here is derived from an EMBL/GenBank/DDBJ whole genome shotgun (WGS) entry which is preliminary data.</text>
</comment>
<evidence type="ECO:0000313" key="3">
    <source>
        <dbReference type="Proteomes" id="UP000319424"/>
    </source>
</evidence>